<dbReference type="OrthoDB" id="9790057at2"/>
<dbReference type="RefSeq" id="WP_074608818.1">
    <property type="nucleotide sequence ID" value="NZ_FNGY01000005.1"/>
</dbReference>
<dbReference type="InterPro" id="IPR036514">
    <property type="entry name" value="SGNH_hydro_sf"/>
</dbReference>
<dbReference type="AlphaFoldDB" id="A0A1G9XCH6"/>
<feature type="signal peptide" evidence="1">
    <location>
        <begin position="1"/>
        <end position="20"/>
    </location>
</feature>
<dbReference type="EMBL" id="FNGY01000005">
    <property type="protein sequence ID" value="SDM94438.1"/>
    <property type="molecule type" value="Genomic_DNA"/>
</dbReference>
<reference evidence="4" key="1">
    <citation type="submission" date="2016-10" db="EMBL/GenBank/DDBJ databases">
        <authorList>
            <person name="Varghese N."/>
            <person name="Submissions S."/>
        </authorList>
    </citation>
    <scope>NUCLEOTIDE SEQUENCE [LARGE SCALE GENOMIC DNA]</scope>
    <source>
        <strain evidence="4">DSM 19110</strain>
    </source>
</reference>
<keyword evidence="1" id="KW-0732">Signal</keyword>
<dbReference type="GO" id="GO:0016788">
    <property type="term" value="F:hydrolase activity, acting on ester bonds"/>
    <property type="evidence" value="ECO:0007669"/>
    <property type="project" value="UniProtKB-ARBA"/>
</dbReference>
<name>A0A1G9XCH6_9SPHI</name>
<evidence type="ECO:0000313" key="3">
    <source>
        <dbReference type="EMBL" id="SDM94438.1"/>
    </source>
</evidence>
<dbReference type="SUPFAM" id="SSF52266">
    <property type="entry name" value="SGNH hydrolase"/>
    <property type="match status" value="1"/>
</dbReference>
<organism evidence="3 4">
    <name type="scientific">Pedobacter steynii</name>
    <dbReference type="NCBI Taxonomy" id="430522"/>
    <lineage>
        <taxon>Bacteria</taxon>
        <taxon>Pseudomonadati</taxon>
        <taxon>Bacteroidota</taxon>
        <taxon>Sphingobacteriia</taxon>
        <taxon>Sphingobacteriales</taxon>
        <taxon>Sphingobacteriaceae</taxon>
        <taxon>Pedobacter</taxon>
    </lineage>
</organism>
<keyword evidence="4" id="KW-1185">Reference proteome</keyword>
<dbReference type="Gene3D" id="3.40.50.1110">
    <property type="entry name" value="SGNH hydrolase"/>
    <property type="match status" value="1"/>
</dbReference>
<evidence type="ECO:0000256" key="1">
    <source>
        <dbReference type="SAM" id="SignalP"/>
    </source>
</evidence>
<evidence type="ECO:0000259" key="2">
    <source>
        <dbReference type="Pfam" id="PF13472"/>
    </source>
</evidence>
<proteinExistence type="predicted"/>
<accession>A0A1G9XCH6</accession>
<dbReference type="Pfam" id="PF13472">
    <property type="entry name" value="Lipase_GDSL_2"/>
    <property type="match status" value="1"/>
</dbReference>
<evidence type="ECO:0000313" key="4">
    <source>
        <dbReference type="Proteomes" id="UP000183200"/>
    </source>
</evidence>
<feature type="domain" description="SGNH hydrolase-type esterase" evidence="2">
    <location>
        <begin position="46"/>
        <end position="207"/>
    </location>
</feature>
<gene>
    <name evidence="3" type="ORF">SAMN05421820_105444</name>
</gene>
<protein>
    <submittedName>
        <fullName evidence="3">Lysophospholipase L1</fullName>
    </submittedName>
</protein>
<dbReference type="InterPro" id="IPR013830">
    <property type="entry name" value="SGNH_hydro"/>
</dbReference>
<feature type="chain" id="PRO_5010161647" evidence="1">
    <location>
        <begin position="21"/>
        <end position="218"/>
    </location>
</feature>
<dbReference type="PROSITE" id="PS51257">
    <property type="entry name" value="PROKAR_LIPOPROTEIN"/>
    <property type="match status" value="1"/>
</dbReference>
<dbReference type="STRING" id="430522.BFS30_08085"/>
<dbReference type="Proteomes" id="UP000183200">
    <property type="component" value="Unassembled WGS sequence"/>
</dbReference>
<sequence>MKRFYYFLVLLSISCGTTLAQEKPAFWKEIQEFKHKDSITIPQKNGILFVGSSSFEKWKGLETVFKDYHAINRGFGGSTLTQANYYVADLVYPYQPRQVVIYSGENDIAVDGVSALETLNRFSSFFTSIRNKFPDVPVLYLSIKNSPSRTKFSATNTHTNTLIKEYLSHYKNAQFLDVNSKMLKNNAVRPELFLEDMLHMNQEGYAIWIKAITPHLIK</sequence>